<keyword evidence="1" id="KW-0547">Nucleotide-binding</keyword>
<feature type="domain" description="PAS" evidence="6">
    <location>
        <begin position="30"/>
        <end position="67"/>
    </location>
</feature>
<evidence type="ECO:0000256" key="1">
    <source>
        <dbReference type="ARBA" id="ARBA00022741"/>
    </source>
</evidence>
<dbReference type="InterPro" id="IPR000014">
    <property type="entry name" value="PAS"/>
</dbReference>
<evidence type="ECO:0000256" key="2">
    <source>
        <dbReference type="ARBA" id="ARBA00022840"/>
    </source>
</evidence>
<dbReference type="PROSITE" id="PS50045">
    <property type="entry name" value="SIGMA54_INTERACT_4"/>
    <property type="match status" value="1"/>
</dbReference>
<dbReference type="InterPro" id="IPR003593">
    <property type="entry name" value="AAA+_ATPase"/>
</dbReference>
<evidence type="ECO:0000256" key="4">
    <source>
        <dbReference type="ARBA" id="ARBA00023163"/>
    </source>
</evidence>
<keyword evidence="4" id="KW-0804">Transcription</keyword>
<dbReference type="InterPro" id="IPR002197">
    <property type="entry name" value="HTH_Fis"/>
</dbReference>
<dbReference type="Gene3D" id="3.40.50.300">
    <property type="entry name" value="P-loop containing nucleotide triphosphate hydrolases"/>
    <property type="match status" value="1"/>
</dbReference>
<dbReference type="PROSITE" id="PS00688">
    <property type="entry name" value="SIGMA54_INTERACT_3"/>
    <property type="match status" value="1"/>
</dbReference>
<dbReference type="CDD" id="cd00130">
    <property type="entry name" value="PAS"/>
    <property type="match status" value="1"/>
</dbReference>
<dbReference type="EMBL" id="CP003221">
    <property type="protein sequence ID" value="EGJ50827.1"/>
    <property type="molecule type" value="Genomic_DNA"/>
</dbReference>
<dbReference type="PROSITE" id="PS50112">
    <property type="entry name" value="PAS"/>
    <property type="match status" value="1"/>
</dbReference>
<keyword evidence="8" id="KW-1185">Reference proteome</keyword>
<dbReference type="InterPro" id="IPR035965">
    <property type="entry name" value="PAS-like_dom_sf"/>
</dbReference>
<dbReference type="InterPro" id="IPR058031">
    <property type="entry name" value="AAA_lid_NorR"/>
</dbReference>
<dbReference type="InterPro" id="IPR002078">
    <property type="entry name" value="Sigma_54_int"/>
</dbReference>
<evidence type="ECO:0000259" key="6">
    <source>
        <dbReference type="PROSITE" id="PS50112"/>
    </source>
</evidence>
<keyword evidence="3" id="KW-0805">Transcription regulation</keyword>
<dbReference type="AlphaFoldDB" id="F3YZ71"/>
<dbReference type="PROSITE" id="PS00675">
    <property type="entry name" value="SIGMA54_INTERACT_1"/>
    <property type="match status" value="1"/>
</dbReference>
<dbReference type="SUPFAM" id="SSF52540">
    <property type="entry name" value="P-loop containing nucleoside triphosphate hydrolases"/>
    <property type="match status" value="1"/>
</dbReference>
<dbReference type="GO" id="GO:0005524">
    <property type="term" value="F:ATP binding"/>
    <property type="evidence" value="ECO:0007669"/>
    <property type="project" value="UniProtKB-KW"/>
</dbReference>
<dbReference type="PANTHER" id="PTHR32071">
    <property type="entry name" value="TRANSCRIPTIONAL REGULATORY PROTEIN"/>
    <property type="match status" value="1"/>
</dbReference>
<dbReference type="Pfam" id="PF25601">
    <property type="entry name" value="AAA_lid_14"/>
    <property type="match status" value="1"/>
</dbReference>
<dbReference type="CDD" id="cd00009">
    <property type="entry name" value="AAA"/>
    <property type="match status" value="1"/>
</dbReference>
<dbReference type="GO" id="GO:0043565">
    <property type="term" value="F:sequence-specific DNA binding"/>
    <property type="evidence" value="ECO:0007669"/>
    <property type="project" value="InterPro"/>
</dbReference>
<evidence type="ECO:0000313" key="7">
    <source>
        <dbReference type="EMBL" id="EGJ50827.1"/>
    </source>
</evidence>
<dbReference type="STRING" id="690850.Desaf_2504"/>
<dbReference type="SUPFAM" id="SSF46689">
    <property type="entry name" value="Homeodomain-like"/>
    <property type="match status" value="1"/>
</dbReference>
<gene>
    <name evidence="7" type="ORF">Desaf_2504</name>
</gene>
<evidence type="ECO:0000313" key="8">
    <source>
        <dbReference type="Proteomes" id="UP000007844"/>
    </source>
</evidence>
<dbReference type="InterPro" id="IPR025662">
    <property type="entry name" value="Sigma_54_int_dom_ATP-bd_1"/>
</dbReference>
<evidence type="ECO:0000256" key="3">
    <source>
        <dbReference type="ARBA" id="ARBA00023015"/>
    </source>
</evidence>
<proteinExistence type="predicted"/>
<accession>F3YZ71</accession>
<dbReference type="Proteomes" id="UP000007844">
    <property type="component" value="Chromosome"/>
</dbReference>
<dbReference type="Pfam" id="PF02954">
    <property type="entry name" value="HTH_8"/>
    <property type="match status" value="1"/>
</dbReference>
<dbReference type="RefSeq" id="WP_014260523.1">
    <property type="nucleotide sequence ID" value="NC_016629.1"/>
</dbReference>
<keyword evidence="2" id="KW-0067">ATP-binding</keyword>
<evidence type="ECO:0000259" key="5">
    <source>
        <dbReference type="PROSITE" id="PS50045"/>
    </source>
</evidence>
<dbReference type="Pfam" id="PF00158">
    <property type="entry name" value="Sigma54_activat"/>
    <property type="match status" value="1"/>
</dbReference>
<dbReference type="Gene3D" id="1.10.8.60">
    <property type="match status" value="1"/>
</dbReference>
<dbReference type="InterPro" id="IPR009057">
    <property type="entry name" value="Homeodomain-like_sf"/>
</dbReference>
<feature type="domain" description="Sigma-54 factor interaction" evidence="5">
    <location>
        <begin position="154"/>
        <end position="383"/>
    </location>
</feature>
<protein>
    <submittedName>
        <fullName evidence="7">PAS modulated sigma54 specific transcriptional regulator, Fis family</fullName>
    </submittedName>
</protein>
<organism evidence="7 8">
    <name type="scientific">Desulfocurvibacter africanus subsp. africanus str. Walvis Bay</name>
    <dbReference type="NCBI Taxonomy" id="690850"/>
    <lineage>
        <taxon>Bacteria</taxon>
        <taxon>Pseudomonadati</taxon>
        <taxon>Thermodesulfobacteriota</taxon>
        <taxon>Desulfovibrionia</taxon>
        <taxon>Desulfovibrionales</taxon>
        <taxon>Desulfovibrionaceae</taxon>
        <taxon>Desulfocurvibacter</taxon>
    </lineage>
</organism>
<dbReference type="GO" id="GO:0006355">
    <property type="term" value="P:regulation of DNA-templated transcription"/>
    <property type="evidence" value="ECO:0007669"/>
    <property type="project" value="InterPro"/>
</dbReference>
<dbReference type="eggNOG" id="COG3829">
    <property type="taxonomic scope" value="Bacteria"/>
</dbReference>
<dbReference type="Pfam" id="PF13426">
    <property type="entry name" value="PAS_9"/>
    <property type="match status" value="1"/>
</dbReference>
<dbReference type="PRINTS" id="PR01590">
    <property type="entry name" value="HTHFIS"/>
</dbReference>
<dbReference type="Gene3D" id="3.30.450.20">
    <property type="entry name" value="PAS domain"/>
    <property type="match status" value="1"/>
</dbReference>
<dbReference type="HOGENOM" id="CLU_000445_8_1_7"/>
<dbReference type="SUPFAM" id="SSF55785">
    <property type="entry name" value="PYP-like sensor domain (PAS domain)"/>
    <property type="match status" value="1"/>
</dbReference>
<name>F3YZ71_DESAF</name>
<dbReference type="FunFam" id="3.40.50.300:FF:000006">
    <property type="entry name" value="DNA-binding transcriptional regulator NtrC"/>
    <property type="match status" value="1"/>
</dbReference>
<dbReference type="InterPro" id="IPR027417">
    <property type="entry name" value="P-loop_NTPase"/>
</dbReference>
<reference evidence="7 8" key="1">
    <citation type="journal article" date="2011" name="J. Bacteriol.">
        <title>Genome sequence of the mercury-methylating and pleomorphic Desulfovibrio africanus Strain Walvis Bay.</title>
        <authorList>
            <person name="Brown S.D."/>
            <person name="Wall J.D."/>
            <person name="Kucken A.M."/>
            <person name="Gilmour C.C."/>
            <person name="Podar M."/>
            <person name="Brandt C.C."/>
            <person name="Teshima H."/>
            <person name="Detter J.C."/>
            <person name="Han C.S."/>
            <person name="Land M.L."/>
            <person name="Lucas S."/>
            <person name="Han J."/>
            <person name="Pennacchio L."/>
            <person name="Nolan M."/>
            <person name="Pitluck S."/>
            <person name="Woyke T."/>
            <person name="Goodwin L."/>
            <person name="Palumbo A.V."/>
            <person name="Elias D.A."/>
        </authorList>
    </citation>
    <scope>NUCLEOTIDE SEQUENCE [LARGE SCALE GENOMIC DNA]</scope>
    <source>
        <strain evidence="7 8">Walvis Bay</strain>
    </source>
</reference>
<dbReference type="KEGG" id="daf:Desaf_2504"/>
<sequence length="492" mass="53895">MIHNQLSLFRETTAPRVAGLYAAPVCLLPLLDEIPMAVALLTPERRVVAINLAAEALTGYTREEIRGAPCMYVFRGNYCVKGCPLLGMGAESRPTSLEGDVLTRERRKIPVRATFAPVVDTAGRLAGYLETLEDLRLIRELSARQDQAFGFSHIIGNSPRMERIFQILPGIAQTDSPVLITGETGTGKDVLAEAIHKASRRAKGPFVKVNCGALPEPLLESELFGHSKGAFTGAEENRPGRFRMAQGGTLFLTEIGDLPLPLQVKLLTFLDDHIIYPLGSSRGAQVDVRVIAATHRDLEHMVAEGRFRQDLFFRLNVVHLPLPPLRERGEDVRMLLDHFLRSIAAQFGKAVSGFSEEALKLLTGYAYPGNVRELRNIVEYAVNVCPGERIRSAHLPAYITEAPACSAVRSEPVPVAEHQAVQPVSAPAGAAGGSPHVHPVLGESWPDVERRMILDALVRAGGRRSKAAEILGWGRSTLWRKMKSYGMDEHHG</sequence>
<dbReference type="Gene3D" id="1.10.10.60">
    <property type="entry name" value="Homeodomain-like"/>
    <property type="match status" value="1"/>
</dbReference>
<dbReference type="InterPro" id="IPR025944">
    <property type="entry name" value="Sigma_54_int_dom_CS"/>
</dbReference>
<dbReference type="SMART" id="SM00382">
    <property type="entry name" value="AAA"/>
    <property type="match status" value="1"/>
</dbReference>